<evidence type="ECO:0000313" key="2">
    <source>
        <dbReference type="EMBL" id="OAQ83872.1"/>
    </source>
</evidence>
<sequence length="213" mass="22801">MTDVGCHVRASIEAAKVGRASDGENGTLEGAFVAKRNVNQYILAACPSSSSCASNIQCHHEPGRSHWPPDPEEKGRAGNRALRIAVLWAWVPPNGSGSSDGEGCPGTRKRLERYGNGMGNLGAVPEGRTALTPPEGCKWIKLKWCGRACQTRRGLGTPWRGHDRDKDNKGRREPGGEKSLPPSAEAGVSYGGLGEIHVEHVCRVKTCKSPRSV</sequence>
<evidence type="ECO:0000256" key="1">
    <source>
        <dbReference type="SAM" id="MobiDB-lite"/>
    </source>
</evidence>
<gene>
    <name evidence="2" type="ORF">VFPBJ_02639</name>
</gene>
<evidence type="ECO:0000313" key="3">
    <source>
        <dbReference type="Proteomes" id="UP000078240"/>
    </source>
</evidence>
<dbReference type="EMBL" id="LSBH01000002">
    <property type="protein sequence ID" value="OAQ83872.1"/>
    <property type="molecule type" value="Genomic_DNA"/>
</dbReference>
<feature type="region of interest" description="Disordered" evidence="1">
    <location>
        <begin position="156"/>
        <end position="189"/>
    </location>
</feature>
<comment type="caution">
    <text evidence="2">The sequence shown here is derived from an EMBL/GenBank/DDBJ whole genome shotgun (WGS) entry which is preliminary data.</text>
</comment>
<name>A0A179H1H3_PURLI</name>
<accession>A0A179H1H3</accession>
<dbReference type="AlphaFoldDB" id="A0A179H1H3"/>
<organism evidence="2 3">
    <name type="scientific">Purpureocillium lilacinum</name>
    <name type="common">Paecilomyces lilacinus</name>
    <dbReference type="NCBI Taxonomy" id="33203"/>
    <lineage>
        <taxon>Eukaryota</taxon>
        <taxon>Fungi</taxon>
        <taxon>Dikarya</taxon>
        <taxon>Ascomycota</taxon>
        <taxon>Pezizomycotina</taxon>
        <taxon>Sordariomycetes</taxon>
        <taxon>Hypocreomycetidae</taxon>
        <taxon>Hypocreales</taxon>
        <taxon>Ophiocordycipitaceae</taxon>
        <taxon>Purpureocillium</taxon>
    </lineage>
</organism>
<dbReference type="Proteomes" id="UP000078240">
    <property type="component" value="Unassembled WGS sequence"/>
</dbReference>
<feature type="compositionally biased region" description="Basic and acidic residues" evidence="1">
    <location>
        <begin position="160"/>
        <end position="176"/>
    </location>
</feature>
<reference evidence="2 3" key="1">
    <citation type="submission" date="2016-01" db="EMBL/GenBank/DDBJ databases">
        <title>Biosynthesis of antibiotic leucinostatins and their inhibition on Phytophthora in bio-control Purpureocillium lilacinum.</title>
        <authorList>
            <person name="Wang G."/>
            <person name="Liu Z."/>
            <person name="Lin R."/>
            <person name="Li E."/>
            <person name="Mao Z."/>
            <person name="Ling J."/>
            <person name="Yin W."/>
            <person name="Xie B."/>
        </authorList>
    </citation>
    <scope>NUCLEOTIDE SEQUENCE [LARGE SCALE GENOMIC DNA]</scope>
    <source>
        <strain evidence="2">PLBJ-1</strain>
    </source>
</reference>
<proteinExistence type="predicted"/>
<protein>
    <submittedName>
        <fullName evidence="2">Uncharacterized protein</fullName>
    </submittedName>
</protein>